<gene>
    <name evidence="6" type="ORF">INT45_006999</name>
</gene>
<feature type="transmembrane region" description="Helical" evidence="4">
    <location>
        <begin position="204"/>
        <end position="223"/>
    </location>
</feature>
<dbReference type="GO" id="GO:0022857">
    <property type="term" value="F:transmembrane transporter activity"/>
    <property type="evidence" value="ECO:0007669"/>
    <property type="project" value="InterPro"/>
</dbReference>
<feature type="domain" description="Major facilitator superfamily (MFS) profile" evidence="5">
    <location>
        <begin position="302"/>
        <end position="490"/>
    </location>
</feature>
<evidence type="ECO:0000313" key="6">
    <source>
        <dbReference type="EMBL" id="KAG2223273.1"/>
    </source>
</evidence>
<dbReference type="PANTHER" id="PTHR11360">
    <property type="entry name" value="MONOCARBOXYLATE TRANSPORTER"/>
    <property type="match status" value="1"/>
</dbReference>
<dbReference type="InterPro" id="IPR020846">
    <property type="entry name" value="MFS_dom"/>
</dbReference>
<dbReference type="InterPro" id="IPR050327">
    <property type="entry name" value="Proton-linked_MCT"/>
</dbReference>
<feature type="transmembrane region" description="Helical" evidence="4">
    <location>
        <begin position="366"/>
        <end position="387"/>
    </location>
</feature>
<feature type="transmembrane region" description="Helical" evidence="4">
    <location>
        <begin position="393"/>
        <end position="421"/>
    </location>
</feature>
<feature type="transmembrane region" description="Helical" evidence="4">
    <location>
        <begin position="460"/>
        <end position="480"/>
    </location>
</feature>
<proteinExistence type="inferred from homology"/>
<feature type="transmembrane region" description="Helical" evidence="4">
    <location>
        <begin position="303"/>
        <end position="328"/>
    </location>
</feature>
<dbReference type="AlphaFoldDB" id="A0A8H7S881"/>
<dbReference type="InterPro" id="IPR036259">
    <property type="entry name" value="MFS_trans_sf"/>
</dbReference>
<evidence type="ECO:0000313" key="7">
    <source>
        <dbReference type="Proteomes" id="UP000646827"/>
    </source>
</evidence>
<name>A0A8H7S881_9FUNG</name>
<feature type="region of interest" description="Disordered" evidence="3">
    <location>
        <begin position="264"/>
        <end position="286"/>
    </location>
</feature>
<keyword evidence="4" id="KW-0472">Membrane</keyword>
<feature type="compositionally biased region" description="Basic and acidic residues" evidence="3">
    <location>
        <begin position="271"/>
        <end position="286"/>
    </location>
</feature>
<feature type="transmembrane region" description="Helical" evidence="4">
    <location>
        <begin position="74"/>
        <end position="105"/>
    </location>
</feature>
<comment type="caution">
    <text evidence="6">The sequence shown here is derived from an EMBL/GenBank/DDBJ whole genome shotgun (WGS) entry which is preliminary data.</text>
</comment>
<protein>
    <recommendedName>
        <fullName evidence="5">Major facilitator superfamily (MFS) profile domain-containing protein</fullName>
    </recommendedName>
</protein>
<feature type="transmembrane region" description="Helical" evidence="4">
    <location>
        <begin position="340"/>
        <end position="359"/>
    </location>
</feature>
<feature type="transmembrane region" description="Helical" evidence="4">
    <location>
        <begin position="428"/>
        <end position="448"/>
    </location>
</feature>
<keyword evidence="7" id="KW-1185">Reference proteome</keyword>
<dbReference type="EMBL" id="JAEPRB010000064">
    <property type="protein sequence ID" value="KAG2223273.1"/>
    <property type="molecule type" value="Genomic_DNA"/>
</dbReference>
<feature type="non-terminal residue" evidence="6">
    <location>
        <position position="1"/>
    </location>
</feature>
<evidence type="ECO:0000256" key="3">
    <source>
        <dbReference type="SAM" id="MobiDB-lite"/>
    </source>
</evidence>
<dbReference type="PANTHER" id="PTHR11360:SF284">
    <property type="entry name" value="EG:103B4.3 PROTEIN-RELATED"/>
    <property type="match status" value="1"/>
</dbReference>
<evidence type="ECO:0000256" key="4">
    <source>
        <dbReference type="SAM" id="Phobius"/>
    </source>
</evidence>
<dbReference type="OrthoDB" id="6499973at2759"/>
<comment type="subcellular location">
    <subcellularLocation>
        <location evidence="1">Membrane</location>
        <topology evidence="1">Multi-pass membrane protein</topology>
    </subcellularLocation>
</comment>
<feature type="transmembrane region" description="Helical" evidence="4">
    <location>
        <begin position="125"/>
        <end position="153"/>
    </location>
</feature>
<dbReference type="GO" id="GO:0016020">
    <property type="term" value="C:membrane"/>
    <property type="evidence" value="ECO:0007669"/>
    <property type="project" value="UniProtKB-SubCell"/>
</dbReference>
<accession>A0A8H7S881</accession>
<reference evidence="6 7" key="1">
    <citation type="submission" date="2020-12" db="EMBL/GenBank/DDBJ databases">
        <title>Metabolic potential, ecology and presence of endohyphal bacteria is reflected in genomic diversity of Mucoromycotina.</title>
        <authorList>
            <person name="Muszewska A."/>
            <person name="Okrasinska A."/>
            <person name="Steczkiewicz K."/>
            <person name="Drgas O."/>
            <person name="Orlowska M."/>
            <person name="Perlinska-Lenart U."/>
            <person name="Aleksandrzak-Piekarczyk T."/>
            <person name="Szatraj K."/>
            <person name="Zielenkiewicz U."/>
            <person name="Pilsyk S."/>
            <person name="Malc E."/>
            <person name="Mieczkowski P."/>
            <person name="Kruszewska J.S."/>
            <person name="Biernat P."/>
            <person name="Pawlowska J."/>
        </authorList>
    </citation>
    <scope>NUCLEOTIDE SEQUENCE [LARGE SCALE GENOMIC DNA]</scope>
    <source>
        <strain evidence="6 7">CBS 142.35</strain>
    </source>
</reference>
<evidence type="ECO:0000256" key="2">
    <source>
        <dbReference type="ARBA" id="ARBA00006727"/>
    </source>
</evidence>
<keyword evidence="4" id="KW-1133">Transmembrane helix</keyword>
<dbReference type="SUPFAM" id="SSF103473">
    <property type="entry name" value="MFS general substrate transporter"/>
    <property type="match status" value="1"/>
</dbReference>
<evidence type="ECO:0000259" key="5">
    <source>
        <dbReference type="PROSITE" id="PS50850"/>
    </source>
</evidence>
<sequence>FMVTRTSIIQANTMTENDTDRMSSITTTSILSSTPTETATISAVLPSDDNSNIQDNKTNWKVNDVYDDGPDGGYGWWVILGAFLGQFTSFGTASSCFAGTIMELFVDLMGPVFQIVAARYGVRTVLILGSFLGVLGLELAGFTTKVTIIIYGICISHKVFYSDQVHLLYMCIVINNCSSNIDVICLKKAAMSVPAQWFNRRRGVGLGIVSSGSGFGGLILPFIMTGINDKLGASWTYRIMGFVCLAMNVVTCLLVKEKYPRHKKQKVNTGNKEKGEEEQQDSESRHPTLRETFNFSVLKDVNYLLWVIGSVIALMGFFIPFFFVPSYARYIGLSSSDGTAIIAVMSAGNCIGRVVIGYIGDHIGRLNANILFTMLSGLSAITIWIFAYSYGTLMAFAVVFGLVCSSYVALLSPITATILGIERFPTGLSILLLSNMISVFSPTIVSAIEIRVSSEPYLVYKLSCGVFYIVGGLFLILLKVRMTHSLLVKI</sequence>
<keyword evidence="4" id="KW-0812">Transmembrane</keyword>
<dbReference type="Proteomes" id="UP000646827">
    <property type="component" value="Unassembled WGS sequence"/>
</dbReference>
<dbReference type="Gene3D" id="1.20.1250.20">
    <property type="entry name" value="MFS general substrate transporter like domains"/>
    <property type="match status" value="1"/>
</dbReference>
<feature type="transmembrane region" description="Helical" evidence="4">
    <location>
        <begin position="235"/>
        <end position="255"/>
    </location>
</feature>
<dbReference type="InterPro" id="IPR011701">
    <property type="entry name" value="MFS"/>
</dbReference>
<organism evidence="6 7">
    <name type="scientific">Circinella minor</name>
    <dbReference type="NCBI Taxonomy" id="1195481"/>
    <lineage>
        <taxon>Eukaryota</taxon>
        <taxon>Fungi</taxon>
        <taxon>Fungi incertae sedis</taxon>
        <taxon>Mucoromycota</taxon>
        <taxon>Mucoromycotina</taxon>
        <taxon>Mucoromycetes</taxon>
        <taxon>Mucorales</taxon>
        <taxon>Lichtheimiaceae</taxon>
        <taxon>Circinella</taxon>
    </lineage>
</organism>
<evidence type="ECO:0000256" key="1">
    <source>
        <dbReference type="ARBA" id="ARBA00004141"/>
    </source>
</evidence>
<dbReference type="PROSITE" id="PS50850">
    <property type="entry name" value="MFS"/>
    <property type="match status" value="1"/>
</dbReference>
<comment type="similarity">
    <text evidence="2">Belongs to the major facilitator superfamily. Monocarboxylate porter (TC 2.A.1.13) family.</text>
</comment>
<dbReference type="Pfam" id="PF07690">
    <property type="entry name" value="MFS_1"/>
    <property type="match status" value="1"/>
</dbReference>